<evidence type="ECO:0000256" key="1">
    <source>
        <dbReference type="ARBA" id="ARBA00004514"/>
    </source>
</evidence>
<dbReference type="FunFam" id="3.40.50.1820:FF:000178">
    <property type="entry name" value="Carboxymethylenebutenolidase homolog"/>
    <property type="match status" value="1"/>
</dbReference>
<accession>A0A8C5M659</accession>
<evidence type="ECO:0000256" key="3">
    <source>
        <dbReference type="ARBA" id="ARBA00014180"/>
    </source>
</evidence>
<organism evidence="8 9">
    <name type="scientific">Leptobrachium leishanense</name>
    <name type="common">Leishan spiny toad</name>
    <dbReference type="NCBI Taxonomy" id="445787"/>
    <lineage>
        <taxon>Eukaryota</taxon>
        <taxon>Metazoa</taxon>
        <taxon>Chordata</taxon>
        <taxon>Craniata</taxon>
        <taxon>Vertebrata</taxon>
        <taxon>Euteleostomi</taxon>
        <taxon>Amphibia</taxon>
        <taxon>Batrachia</taxon>
        <taxon>Anura</taxon>
        <taxon>Pelobatoidea</taxon>
        <taxon>Megophryidae</taxon>
        <taxon>Leptobrachium</taxon>
    </lineage>
</organism>
<dbReference type="SUPFAM" id="SSF53474">
    <property type="entry name" value="alpha/beta-Hydrolases"/>
    <property type="match status" value="1"/>
</dbReference>
<name>A0A8C5M659_9ANUR</name>
<evidence type="ECO:0000256" key="4">
    <source>
        <dbReference type="ARBA" id="ARBA00022490"/>
    </source>
</evidence>
<dbReference type="Ensembl" id="ENSLLET00000008784.1">
    <property type="protein sequence ID" value="ENSLLEP00000008450.1"/>
    <property type="gene ID" value="ENSLLEG00000005370.1"/>
</dbReference>
<dbReference type="PANTHER" id="PTHR46812">
    <property type="entry name" value="CARBOXYMETHYLENEBUTENOLIDASE HOMOLOG"/>
    <property type="match status" value="1"/>
</dbReference>
<reference evidence="8" key="1">
    <citation type="submission" date="2025-08" db="UniProtKB">
        <authorList>
            <consortium name="Ensembl"/>
        </authorList>
    </citation>
    <scope>IDENTIFICATION</scope>
</reference>
<evidence type="ECO:0000313" key="9">
    <source>
        <dbReference type="Proteomes" id="UP000694569"/>
    </source>
</evidence>
<sequence>MANEAQPCPCNLGDLFDYKGLGEEVQIDHIKAYVCKSKTPSDKAVIVIQDVYGWELPNTRLFVDVLASHGYTAVLADFFVGKEPWKSTNDASTFFQWLETRPPYKVDKEVDAVLKYLKEECQAKKIGIIGFCWGGIVTHYLMLKYPELKAGVAFYGLVREDVDKYNLLNPTLFIFGENDSLIPLQQVTSLDQKLKENCKVDYKIKVFPKQSHGFAHRRKEDTNPEDKPYIDEARNDMLLWLNKYIK</sequence>
<proteinExistence type="inferred from homology"/>
<dbReference type="Proteomes" id="UP000694569">
    <property type="component" value="Unplaced"/>
</dbReference>
<evidence type="ECO:0000259" key="7">
    <source>
        <dbReference type="Pfam" id="PF01738"/>
    </source>
</evidence>
<dbReference type="InterPro" id="IPR042946">
    <property type="entry name" value="CMBL"/>
</dbReference>
<dbReference type="AlphaFoldDB" id="A0A8C5M659"/>
<dbReference type="InterPro" id="IPR029058">
    <property type="entry name" value="AB_hydrolase_fold"/>
</dbReference>
<keyword evidence="5" id="KW-0378">Hydrolase</keyword>
<reference evidence="8" key="2">
    <citation type="submission" date="2025-09" db="UniProtKB">
        <authorList>
            <consortium name="Ensembl"/>
        </authorList>
    </citation>
    <scope>IDENTIFICATION</scope>
</reference>
<dbReference type="PANTHER" id="PTHR46812:SF1">
    <property type="entry name" value="CARBOXYMETHYLENEBUTENOLIDASE HOMOLOG"/>
    <property type="match status" value="1"/>
</dbReference>
<dbReference type="Pfam" id="PF01738">
    <property type="entry name" value="DLH"/>
    <property type="match status" value="1"/>
</dbReference>
<evidence type="ECO:0000256" key="2">
    <source>
        <dbReference type="ARBA" id="ARBA00008456"/>
    </source>
</evidence>
<feature type="domain" description="Dienelactone hydrolase" evidence="7">
    <location>
        <begin position="30"/>
        <end position="244"/>
    </location>
</feature>
<comment type="similarity">
    <text evidence="2">Belongs to the dienelactone hydrolase family.</text>
</comment>
<comment type="subcellular location">
    <subcellularLocation>
        <location evidence="1">Cytoplasm</location>
        <location evidence="1">Cytosol</location>
    </subcellularLocation>
</comment>
<evidence type="ECO:0000256" key="6">
    <source>
        <dbReference type="ARBA" id="ARBA00059591"/>
    </source>
</evidence>
<keyword evidence="9" id="KW-1185">Reference proteome</keyword>
<evidence type="ECO:0000256" key="5">
    <source>
        <dbReference type="ARBA" id="ARBA00022801"/>
    </source>
</evidence>
<evidence type="ECO:0000313" key="8">
    <source>
        <dbReference type="Ensembl" id="ENSLLEP00000008450.1"/>
    </source>
</evidence>
<dbReference type="InterPro" id="IPR002925">
    <property type="entry name" value="Dienelactn_hydro"/>
</dbReference>
<dbReference type="GO" id="GO:0005829">
    <property type="term" value="C:cytosol"/>
    <property type="evidence" value="ECO:0007669"/>
    <property type="project" value="UniProtKB-SubCell"/>
</dbReference>
<protein>
    <recommendedName>
        <fullName evidence="3">Carboxymethylenebutenolidase homolog</fullName>
    </recommendedName>
</protein>
<keyword evidence="4" id="KW-0963">Cytoplasm</keyword>
<dbReference type="GeneTree" id="ENSGT00390000000183"/>
<dbReference type="GO" id="GO:0016787">
    <property type="term" value="F:hydrolase activity"/>
    <property type="evidence" value="ECO:0007669"/>
    <property type="project" value="UniProtKB-KW"/>
</dbReference>
<dbReference type="Gene3D" id="3.40.50.1820">
    <property type="entry name" value="alpha/beta hydrolase"/>
    <property type="match status" value="1"/>
</dbReference>
<dbReference type="OrthoDB" id="17560at2759"/>
<comment type="function">
    <text evidence="6">Cysteine hydrolase.</text>
</comment>